<feature type="compositionally biased region" description="Polar residues" evidence="12">
    <location>
        <begin position="1"/>
        <end position="24"/>
    </location>
</feature>
<proteinExistence type="inferred from homology"/>
<dbReference type="InterPro" id="IPR011060">
    <property type="entry name" value="RibuloseP-bd_barrel"/>
</dbReference>
<evidence type="ECO:0000256" key="9">
    <source>
        <dbReference type="HAMAP-Rule" id="MF_01014"/>
    </source>
</evidence>
<evidence type="ECO:0000313" key="14">
    <source>
        <dbReference type="EMBL" id="QNT79490.1"/>
    </source>
</evidence>
<organism evidence="14 15">
    <name type="scientific">Entomobacter blattae</name>
    <dbReference type="NCBI Taxonomy" id="2762277"/>
    <lineage>
        <taxon>Bacteria</taxon>
        <taxon>Pseudomonadati</taxon>
        <taxon>Pseudomonadota</taxon>
        <taxon>Alphaproteobacteria</taxon>
        <taxon>Acetobacterales</taxon>
        <taxon>Acetobacteraceae</taxon>
        <taxon>Entomobacter</taxon>
    </lineage>
</organism>
<dbReference type="FunFam" id="3.20.20.70:FF:000009">
    <property type="entry name" value="1-(5-phosphoribosyl)-5-[(5-phosphoribosylamino)methylideneamino] imidazole-4-carboxamide isomerase"/>
    <property type="match status" value="1"/>
</dbReference>
<protein>
    <recommendedName>
        <fullName evidence="9 11">1-(5-phosphoribosyl)-5-[(5-phosphoribosylamino)methylideneamino] imidazole-4-carboxamide isomerase</fullName>
        <ecNumber evidence="9 11">5.3.1.16</ecNumber>
    </recommendedName>
    <alternativeName>
        <fullName evidence="9">Phosphoribosylformimino-5-aminoimidazole carboxamide ribotide isomerase</fullName>
    </alternativeName>
</protein>
<comment type="pathway">
    <text evidence="3 9 11">Amino-acid biosynthesis; L-histidine biosynthesis; L-histidine from 5-phospho-alpha-D-ribose 1-diphosphate: step 4/9.</text>
</comment>
<sequence length="551" mass="59392">MKNFQPKSSPPTLSCSKNTATAYTSALHEKKKHKNQSDHSSVQNDHKNHIVAEKLQEISEDDLQALCEALDAAILGNNSTGWLKVPSRKMLQCYFQGALLVPGRSVYVIRLNSVIVGSIQLIRPARSNEEQAMSCSLQGFFLAPYTQGLSLTKTLLNAATQAAYAQGYQFLHIEVRQDLTRLITTLGELGFEHWGTNPYFARTQKGLVSGLLFTKSLKDDKDPSKTDLAETSLEISTPKGKAADLNPKAPSGSFPPAALPSLTPTKSLSFCVDTSKIPTPPATPHQNNAPTPQKPFFTSTAKHSMTRSALTIYPAIDLKEGHCVRLRQGEMEQATIYSDNPAEQALSWEKSGFEHLHIVDLDGAFAGHSQNTDAILSILKATTLPVQLGGGIRDMKAIHHWINAGVQRIILGSAAVKNPDLVKEACQTYPGRIIAGIDARYGQVLTEGWAQSSNMHASELALLMQDAGAAAIIFTEISRDGMLTGLDLEQTIALANSLSIPVIASGGIGTLEDLKALRQATEAAPGIEGVIIGRALYDGRIAPTQALEALK</sequence>
<evidence type="ECO:0000256" key="7">
    <source>
        <dbReference type="ARBA" id="ARBA00023102"/>
    </source>
</evidence>
<dbReference type="GO" id="GO:0016829">
    <property type="term" value="F:lyase activity"/>
    <property type="evidence" value="ECO:0007669"/>
    <property type="project" value="UniProtKB-KW"/>
</dbReference>
<keyword evidence="8 9" id="KW-0413">Isomerase</keyword>
<dbReference type="SUPFAM" id="SSF51366">
    <property type="entry name" value="Ribulose-phoshate binding barrel"/>
    <property type="match status" value="1"/>
</dbReference>
<dbReference type="EC" id="5.3.1.16" evidence="9 11"/>
<dbReference type="PANTHER" id="PTHR43090:SF2">
    <property type="entry name" value="1-(5-PHOSPHORIBOSYL)-5-[(5-PHOSPHORIBOSYLAMINO)METHYLIDENEAMINO] IMIDAZOLE-4-CARBOXAMIDE ISOMERASE"/>
    <property type="match status" value="1"/>
</dbReference>
<gene>
    <name evidence="14" type="primary">hisF_1</name>
    <name evidence="9" type="synonym">hisA</name>
    <name evidence="14" type="ORF">JGUZn3_22890</name>
</gene>
<comment type="similarity">
    <text evidence="4 9 10">Belongs to the HisA/HisF family.</text>
</comment>
<keyword evidence="6 9" id="KW-0028">Amino-acid biosynthesis</keyword>
<dbReference type="PANTHER" id="PTHR43090">
    <property type="entry name" value="1-(5-PHOSPHORIBOSYL)-5-[(5-PHOSPHORIBOSYLAMINO)METHYLIDENEAMINO] IMIDAZOLE-4-CARBOXAMIDE ISOMERASE"/>
    <property type="match status" value="1"/>
</dbReference>
<dbReference type="GO" id="GO:0003949">
    <property type="term" value="F:1-(5-phosphoribosyl)-5-[(5-phosphoribosylamino)methylideneamino]imidazole-4-carboxamide isomerase activity"/>
    <property type="evidence" value="ECO:0007669"/>
    <property type="project" value="UniProtKB-UniRule"/>
</dbReference>
<dbReference type="AlphaFoldDB" id="A0A7H1NUN0"/>
<feature type="domain" description="N-acetyltransferase" evidence="13">
    <location>
        <begin position="53"/>
        <end position="218"/>
    </location>
</feature>
<evidence type="ECO:0000256" key="12">
    <source>
        <dbReference type="SAM" id="MobiDB-lite"/>
    </source>
</evidence>
<dbReference type="Proteomes" id="UP000516349">
    <property type="component" value="Chromosome"/>
</dbReference>
<dbReference type="EMBL" id="CP060244">
    <property type="protein sequence ID" value="QNT79490.1"/>
    <property type="molecule type" value="Genomic_DNA"/>
</dbReference>
<dbReference type="KEGG" id="ebla:JGUZn3_22890"/>
<dbReference type="InterPro" id="IPR013785">
    <property type="entry name" value="Aldolase_TIM"/>
</dbReference>
<dbReference type="Gene3D" id="3.40.630.30">
    <property type="match status" value="1"/>
</dbReference>
<keyword evidence="5 9" id="KW-0963">Cytoplasm</keyword>
<feature type="region of interest" description="Disordered" evidence="12">
    <location>
        <begin position="1"/>
        <end position="45"/>
    </location>
</feature>
<dbReference type="InterPro" id="IPR023016">
    <property type="entry name" value="HisA/PriA"/>
</dbReference>
<keyword evidence="15" id="KW-1185">Reference proteome</keyword>
<feature type="active site" description="Proton acceptor" evidence="9">
    <location>
        <position position="317"/>
    </location>
</feature>
<comment type="catalytic activity">
    <reaction evidence="1 9 11">
        <text>1-(5-phospho-beta-D-ribosyl)-5-[(5-phospho-beta-D-ribosylamino)methylideneamino]imidazole-4-carboxamide = 5-[(5-phospho-1-deoxy-D-ribulos-1-ylimino)methylamino]-1-(5-phospho-beta-D-ribosyl)imidazole-4-carboxamide</text>
        <dbReference type="Rhea" id="RHEA:15469"/>
        <dbReference type="ChEBI" id="CHEBI:58435"/>
        <dbReference type="ChEBI" id="CHEBI:58525"/>
        <dbReference type="EC" id="5.3.1.16"/>
    </reaction>
</comment>
<dbReference type="InterPro" id="IPR044524">
    <property type="entry name" value="Isoase_HisA-like"/>
</dbReference>
<dbReference type="InterPro" id="IPR006063">
    <property type="entry name" value="HisA_bact_arch"/>
</dbReference>
<reference evidence="14 15" key="1">
    <citation type="submission" date="2020-08" db="EMBL/GenBank/DDBJ databases">
        <title>Complete genome sequence of Entomobacter blattae G55GP.</title>
        <authorList>
            <person name="Poehlein A."/>
            <person name="Guzman J."/>
            <person name="Daniel R."/>
            <person name="Vilcinskas A."/>
        </authorList>
    </citation>
    <scope>NUCLEOTIDE SEQUENCE [LARGE SCALE GENOMIC DNA]</scope>
    <source>
        <strain evidence="14 15">G55GP</strain>
    </source>
</reference>
<dbReference type="InterPro" id="IPR000182">
    <property type="entry name" value="GNAT_dom"/>
</dbReference>
<evidence type="ECO:0000256" key="1">
    <source>
        <dbReference type="ARBA" id="ARBA00000901"/>
    </source>
</evidence>
<dbReference type="SUPFAM" id="SSF55729">
    <property type="entry name" value="Acyl-CoA N-acyltransferases (Nat)"/>
    <property type="match status" value="1"/>
</dbReference>
<dbReference type="GO" id="GO:0016747">
    <property type="term" value="F:acyltransferase activity, transferring groups other than amino-acyl groups"/>
    <property type="evidence" value="ECO:0007669"/>
    <property type="project" value="InterPro"/>
</dbReference>
<dbReference type="HAMAP" id="MF_01014">
    <property type="entry name" value="HisA"/>
    <property type="match status" value="1"/>
</dbReference>
<dbReference type="InterPro" id="IPR006062">
    <property type="entry name" value="His_biosynth"/>
</dbReference>
<evidence type="ECO:0000256" key="2">
    <source>
        <dbReference type="ARBA" id="ARBA00004496"/>
    </source>
</evidence>
<evidence type="ECO:0000256" key="10">
    <source>
        <dbReference type="RuleBase" id="RU003657"/>
    </source>
</evidence>
<accession>A0A7H1NUN0</accession>
<evidence type="ECO:0000256" key="4">
    <source>
        <dbReference type="ARBA" id="ARBA00009667"/>
    </source>
</evidence>
<dbReference type="UniPathway" id="UPA00031">
    <property type="reaction ID" value="UER00009"/>
</dbReference>
<dbReference type="PROSITE" id="PS51186">
    <property type="entry name" value="GNAT"/>
    <property type="match status" value="1"/>
</dbReference>
<dbReference type="CDD" id="cd04732">
    <property type="entry name" value="HisA"/>
    <property type="match status" value="1"/>
</dbReference>
<name>A0A7H1NUN0_9PROT</name>
<dbReference type="RefSeq" id="WP_238996823.1">
    <property type="nucleotide sequence ID" value="NZ_CP060244.1"/>
</dbReference>
<dbReference type="InterPro" id="IPR016181">
    <property type="entry name" value="Acyl_CoA_acyltransferase"/>
</dbReference>
<evidence type="ECO:0000259" key="13">
    <source>
        <dbReference type="PROSITE" id="PS51186"/>
    </source>
</evidence>
<dbReference type="GO" id="GO:0000162">
    <property type="term" value="P:L-tryptophan biosynthetic process"/>
    <property type="evidence" value="ECO:0007669"/>
    <property type="project" value="TreeGrafter"/>
</dbReference>
<feature type="region of interest" description="Disordered" evidence="12">
    <location>
        <begin position="220"/>
        <end position="252"/>
    </location>
</feature>
<feature type="active site" description="Proton donor" evidence="9">
    <location>
        <position position="438"/>
    </location>
</feature>
<evidence type="ECO:0000256" key="3">
    <source>
        <dbReference type="ARBA" id="ARBA00005133"/>
    </source>
</evidence>
<keyword evidence="7 9" id="KW-0368">Histidine biosynthesis</keyword>
<dbReference type="Pfam" id="PF00977">
    <property type="entry name" value="His_biosynth"/>
    <property type="match status" value="1"/>
</dbReference>
<evidence type="ECO:0000313" key="15">
    <source>
        <dbReference type="Proteomes" id="UP000516349"/>
    </source>
</evidence>
<evidence type="ECO:0000256" key="11">
    <source>
        <dbReference type="RuleBase" id="RU003658"/>
    </source>
</evidence>
<dbReference type="NCBIfam" id="TIGR00007">
    <property type="entry name" value="1-(5-phosphoribosyl)-5-[(5-phosphoribosylamino)methylideneamino]imidazole-4-carboxamide isomerase"/>
    <property type="match status" value="1"/>
</dbReference>
<dbReference type="GO" id="GO:0005737">
    <property type="term" value="C:cytoplasm"/>
    <property type="evidence" value="ECO:0007669"/>
    <property type="project" value="UniProtKB-SubCell"/>
</dbReference>
<keyword evidence="14" id="KW-0456">Lyase</keyword>
<comment type="subcellular location">
    <subcellularLocation>
        <location evidence="2 9 11">Cytoplasm</location>
    </subcellularLocation>
</comment>
<evidence type="ECO:0000256" key="6">
    <source>
        <dbReference type="ARBA" id="ARBA00022605"/>
    </source>
</evidence>
<evidence type="ECO:0000256" key="5">
    <source>
        <dbReference type="ARBA" id="ARBA00022490"/>
    </source>
</evidence>
<evidence type="ECO:0000256" key="8">
    <source>
        <dbReference type="ARBA" id="ARBA00023235"/>
    </source>
</evidence>
<dbReference type="Gene3D" id="3.20.20.70">
    <property type="entry name" value="Aldolase class I"/>
    <property type="match status" value="1"/>
</dbReference>
<dbReference type="GO" id="GO:0000105">
    <property type="term" value="P:L-histidine biosynthetic process"/>
    <property type="evidence" value="ECO:0007669"/>
    <property type="project" value="UniProtKB-UniRule"/>
</dbReference>